<protein>
    <submittedName>
        <fullName evidence="1">Uncharacterized protein</fullName>
    </submittedName>
</protein>
<reference evidence="1 2" key="1">
    <citation type="submission" date="2014-12" db="EMBL/GenBank/DDBJ databases">
        <title>Complete genome sequences of three Vibrio cholerae specific bacteriophages.</title>
        <authorList>
            <person name="Bhandare S.G."/>
            <person name="Warry A."/>
            <person name="Emes R.D."/>
            <person name="Hooton S.P.T."/>
            <person name="Barrow P.A."/>
            <person name="Atterbury R.J."/>
        </authorList>
    </citation>
    <scope>NUCLEOTIDE SEQUENCE [LARGE SCALE GENOMIC DNA]</scope>
</reference>
<dbReference type="EMBL" id="KP280063">
    <property type="protein sequence ID" value="AJF40795.1"/>
    <property type="molecule type" value="Genomic_DNA"/>
</dbReference>
<dbReference type="Proteomes" id="UP000031804">
    <property type="component" value="Segment"/>
</dbReference>
<proteinExistence type="predicted"/>
<dbReference type="RefSeq" id="YP_009207492.1">
    <property type="nucleotide sequence ID" value="NC_028895.1"/>
</dbReference>
<evidence type="ECO:0000313" key="1">
    <source>
        <dbReference type="EMBL" id="AJF40795.1"/>
    </source>
</evidence>
<sequence>MGEIEFVKGGVYCFTSYTGDSYPTLYLGDRFMFFANKSEILESIVRADLDKELIGVNFVGMLEDFASYVPTTLEINEE</sequence>
<gene>
    <name evidence="1" type="ORF">SBVP3_0027</name>
</gene>
<name>A0A0B5HE50_9CAUD</name>
<dbReference type="GeneID" id="26634005"/>
<organism evidence="1 2">
    <name type="scientific">Vibrio phage phi 3</name>
    <dbReference type="NCBI Taxonomy" id="1589298"/>
    <lineage>
        <taxon>Viruses</taxon>
        <taxon>Duplodnaviria</taxon>
        <taxon>Heunggongvirae</taxon>
        <taxon>Uroviricota</taxon>
        <taxon>Caudoviricetes</taxon>
        <taxon>Demerecviridae</taxon>
        <taxon>Ermolyevavirinae</taxon>
        <taxon>Jesfedecavirus</taxon>
        <taxon>Jesfedecavirus phi3</taxon>
    </lineage>
</organism>
<evidence type="ECO:0000313" key="2">
    <source>
        <dbReference type="Proteomes" id="UP000031804"/>
    </source>
</evidence>
<dbReference type="KEGG" id="vg:26634005"/>
<keyword evidence="2" id="KW-1185">Reference proteome</keyword>
<accession>A0A0B5HE50</accession>